<dbReference type="Pfam" id="PF18545">
    <property type="entry name" value="HalOD1"/>
    <property type="match status" value="1"/>
</dbReference>
<accession>A0A151AC77</accession>
<proteinExistence type="predicted"/>
<organism evidence="2 3">
    <name type="scientific">Halalkalicoccus paucihalophilus</name>
    <dbReference type="NCBI Taxonomy" id="1008153"/>
    <lineage>
        <taxon>Archaea</taxon>
        <taxon>Methanobacteriati</taxon>
        <taxon>Methanobacteriota</taxon>
        <taxon>Stenosarchaea group</taxon>
        <taxon>Halobacteria</taxon>
        <taxon>Halobacteriales</taxon>
        <taxon>Halococcaceae</taxon>
        <taxon>Halalkalicoccus</taxon>
    </lineage>
</organism>
<dbReference type="Proteomes" id="UP000075321">
    <property type="component" value="Unassembled WGS sequence"/>
</dbReference>
<keyword evidence="3" id="KW-1185">Reference proteome</keyword>
<sequence>MSTIAPVENGVAVRTARQAEHEELTTTIIETLAAAEGVDPLNLDIRIGDVVDPDALNALFDPATDRSGRVTVPLAGYLVRVSATGEVALYRS</sequence>
<name>A0A151AC77_9EURY</name>
<protein>
    <recommendedName>
        <fullName evidence="1">Halobacterial output domain-containing protein</fullName>
    </recommendedName>
</protein>
<evidence type="ECO:0000313" key="3">
    <source>
        <dbReference type="Proteomes" id="UP000075321"/>
    </source>
</evidence>
<dbReference type="OrthoDB" id="221929at2157"/>
<dbReference type="EMBL" id="LTAZ01000007">
    <property type="protein sequence ID" value="KYH25229.1"/>
    <property type="molecule type" value="Genomic_DNA"/>
</dbReference>
<evidence type="ECO:0000313" key="2">
    <source>
        <dbReference type="EMBL" id="KYH25229.1"/>
    </source>
</evidence>
<dbReference type="AlphaFoldDB" id="A0A151AC77"/>
<dbReference type="InterPro" id="IPR040624">
    <property type="entry name" value="HalOD1"/>
</dbReference>
<gene>
    <name evidence="2" type="ORF">HAPAU_28150</name>
</gene>
<reference evidence="2 3" key="1">
    <citation type="submission" date="2016-02" db="EMBL/GenBank/DDBJ databases">
        <title>Genome sequence of Halalkalicoccus paucihalophilus DSM 24557.</title>
        <authorList>
            <person name="Poehlein A."/>
            <person name="Daniel R."/>
        </authorList>
    </citation>
    <scope>NUCLEOTIDE SEQUENCE [LARGE SCALE GENOMIC DNA]</scope>
    <source>
        <strain evidence="2 3">DSM 24557</strain>
    </source>
</reference>
<evidence type="ECO:0000259" key="1">
    <source>
        <dbReference type="Pfam" id="PF18545"/>
    </source>
</evidence>
<dbReference type="RefSeq" id="WP_066383665.1">
    <property type="nucleotide sequence ID" value="NZ_LTAZ01000007.1"/>
</dbReference>
<feature type="domain" description="Halobacterial output" evidence="1">
    <location>
        <begin position="21"/>
        <end position="88"/>
    </location>
</feature>
<dbReference type="PATRIC" id="fig|1008153.3.peg.2877"/>
<comment type="caution">
    <text evidence="2">The sequence shown here is derived from an EMBL/GenBank/DDBJ whole genome shotgun (WGS) entry which is preliminary data.</text>
</comment>